<evidence type="ECO:0000256" key="4">
    <source>
        <dbReference type="ARBA" id="ARBA00035283"/>
    </source>
</evidence>
<dbReference type="InterPro" id="IPR041988">
    <property type="entry name" value="Ribosomal_uL24_KOW"/>
</dbReference>
<dbReference type="SMART" id="SM00739">
    <property type="entry name" value="KOW"/>
    <property type="match status" value="1"/>
</dbReference>
<keyword evidence="9" id="KW-1185">Reference proteome</keyword>
<dbReference type="InterPro" id="IPR014722">
    <property type="entry name" value="Rib_uL2_dom2"/>
</dbReference>
<keyword evidence="3 6" id="KW-0687">Ribonucleoprotein</keyword>
<sequence>MRLTSTLLKRVGEWSKKYANLPDRYIERTMRQVYWKTPRGKPNYLPRTVERQRFHFSIHRPWTHSFYFDNKPGSYKPVVHVEPIKDWSFFRGDRVEILVGKDKGKQGIVRDIYQERNWIIVEGLNTKLTCTMKNKKFPGLYVQEEQPLLVTTQVQLVDPSDMQGTKIEWRYLEDGQRVRVSSRTGRIIPIPVSSEETIDYKMPKLYLERDKDTPKAEVEKITFEPALKTFEMDIMEEMGINDDRVPKKFYWY</sequence>
<comment type="caution">
    <text evidence="8">The sequence shown here is derived from an EMBL/GenBank/DDBJ whole genome shotgun (WGS) entry which is preliminary data.</text>
</comment>
<dbReference type="InterPro" id="IPR008991">
    <property type="entry name" value="Translation_prot_SH3-like_sf"/>
</dbReference>
<dbReference type="GO" id="GO:0003735">
    <property type="term" value="F:structural constituent of ribosome"/>
    <property type="evidence" value="ECO:0007669"/>
    <property type="project" value="InterPro"/>
</dbReference>
<dbReference type="CDD" id="cd06089">
    <property type="entry name" value="KOW_RPL26"/>
    <property type="match status" value="1"/>
</dbReference>
<evidence type="ECO:0000313" key="9">
    <source>
        <dbReference type="Proteomes" id="UP001430953"/>
    </source>
</evidence>
<dbReference type="PROSITE" id="PS01108">
    <property type="entry name" value="RIBOSOMAL_L24"/>
    <property type="match status" value="1"/>
</dbReference>
<dbReference type="GO" id="GO:0006412">
    <property type="term" value="P:translation"/>
    <property type="evidence" value="ECO:0007669"/>
    <property type="project" value="InterPro"/>
</dbReference>
<organism evidence="8 9">
    <name type="scientific">Cardiocondyla obscurior</name>
    <dbReference type="NCBI Taxonomy" id="286306"/>
    <lineage>
        <taxon>Eukaryota</taxon>
        <taxon>Metazoa</taxon>
        <taxon>Ecdysozoa</taxon>
        <taxon>Arthropoda</taxon>
        <taxon>Hexapoda</taxon>
        <taxon>Insecta</taxon>
        <taxon>Pterygota</taxon>
        <taxon>Neoptera</taxon>
        <taxon>Endopterygota</taxon>
        <taxon>Hymenoptera</taxon>
        <taxon>Apocrita</taxon>
        <taxon>Aculeata</taxon>
        <taxon>Formicoidea</taxon>
        <taxon>Formicidae</taxon>
        <taxon>Myrmicinae</taxon>
        <taxon>Cardiocondyla</taxon>
    </lineage>
</organism>
<dbReference type="Pfam" id="PF17136">
    <property type="entry name" value="ribosomal_L24"/>
    <property type="match status" value="1"/>
</dbReference>
<evidence type="ECO:0000256" key="5">
    <source>
        <dbReference type="ARBA" id="ARBA00035357"/>
    </source>
</evidence>
<dbReference type="InterPro" id="IPR057264">
    <property type="entry name" value="Ribosomal_uL24_C"/>
</dbReference>
<evidence type="ECO:0000259" key="7">
    <source>
        <dbReference type="SMART" id="SM00739"/>
    </source>
</evidence>
<comment type="similarity">
    <text evidence="1 6">Belongs to the universal ribosomal protein uL24 family.</text>
</comment>
<protein>
    <recommendedName>
        <fullName evidence="4">Large ribosomal subunit protein uL24m</fullName>
    </recommendedName>
    <alternativeName>
        <fullName evidence="5">39S ribosomal protein L24, mitochondrial</fullName>
    </alternativeName>
</protein>
<dbReference type="AlphaFoldDB" id="A0AAW2EK82"/>
<dbReference type="PANTHER" id="PTHR12903">
    <property type="entry name" value="MITOCHONDRIAL RIBOSOMAL PROTEIN L24"/>
    <property type="match status" value="1"/>
</dbReference>
<reference evidence="8 9" key="1">
    <citation type="submission" date="2023-03" db="EMBL/GenBank/DDBJ databases">
        <title>High recombination rates correlate with genetic variation in Cardiocondyla obscurior ants.</title>
        <authorList>
            <person name="Errbii M."/>
        </authorList>
    </citation>
    <scope>NUCLEOTIDE SEQUENCE [LARGE SCALE GENOMIC DNA]</scope>
    <source>
        <strain evidence="8">Alpha-2009</strain>
        <tissue evidence="8">Whole body</tissue>
    </source>
</reference>
<dbReference type="NCBIfam" id="TIGR01079">
    <property type="entry name" value="rplX_bact"/>
    <property type="match status" value="1"/>
</dbReference>
<dbReference type="GO" id="GO:0005840">
    <property type="term" value="C:ribosome"/>
    <property type="evidence" value="ECO:0007669"/>
    <property type="project" value="UniProtKB-KW"/>
</dbReference>
<keyword evidence="2 6" id="KW-0689">Ribosomal protein</keyword>
<proteinExistence type="inferred from homology"/>
<dbReference type="InterPro" id="IPR003256">
    <property type="entry name" value="Ribosomal_uL24"/>
</dbReference>
<evidence type="ECO:0000313" key="8">
    <source>
        <dbReference type="EMBL" id="KAL0102057.1"/>
    </source>
</evidence>
<accession>A0AAW2EK82</accession>
<evidence type="ECO:0000256" key="1">
    <source>
        <dbReference type="ARBA" id="ARBA00010618"/>
    </source>
</evidence>
<dbReference type="GO" id="GO:0003723">
    <property type="term" value="F:RNA binding"/>
    <property type="evidence" value="ECO:0007669"/>
    <property type="project" value="InterPro"/>
</dbReference>
<dbReference type="InterPro" id="IPR005825">
    <property type="entry name" value="Ribosomal_uL24_CS"/>
</dbReference>
<evidence type="ECO:0000256" key="2">
    <source>
        <dbReference type="ARBA" id="ARBA00022980"/>
    </source>
</evidence>
<dbReference type="Proteomes" id="UP001430953">
    <property type="component" value="Unassembled WGS sequence"/>
</dbReference>
<name>A0AAW2EK82_9HYME</name>
<dbReference type="Gene3D" id="2.30.30.30">
    <property type="match status" value="1"/>
</dbReference>
<evidence type="ECO:0000256" key="3">
    <source>
        <dbReference type="ARBA" id="ARBA00023274"/>
    </source>
</evidence>
<dbReference type="GO" id="GO:1990904">
    <property type="term" value="C:ribonucleoprotein complex"/>
    <property type="evidence" value="ECO:0007669"/>
    <property type="project" value="UniProtKB-KW"/>
</dbReference>
<gene>
    <name evidence="8" type="ORF">PUN28_018537</name>
</gene>
<feature type="domain" description="KOW" evidence="7">
    <location>
        <begin position="88"/>
        <end position="115"/>
    </location>
</feature>
<dbReference type="SUPFAM" id="SSF50104">
    <property type="entry name" value="Translation proteins SH3-like domain"/>
    <property type="match status" value="1"/>
</dbReference>
<dbReference type="InterPro" id="IPR005824">
    <property type="entry name" value="KOW"/>
</dbReference>
<dbReference type="Pfam" id="PF00467">
    <property type="entry name" value="KOW"/>
    <property type="match status" value="1"/>
</dbReference>
<evidence type="ECO:0000256" key="6">
    <source>
        <dbReference type="RuleBase" id="RU003477"/>
    </source>
</evidence>
<dbReference type="EMBL" id="JADYXP020000023">
    <property type="protein sequence ID" value="KAL0102057.1"/>
    <property type="molecule type" value="Genomic_DNA"/>
</dbReference>